<sequence length="83" mass="9484">MLFEKAFSKLDIGFYLIGALARDTWFVDKGIRALGTKDIDLAVLVSDQLKYEALKKYLVQEENFSLTANEYTLRDPQGYAVMI</sequence>
<keyword evidence="2" id="KW-1185">Reference proteome</keyword>
<evidence type="ECO:0000313" key="2">
    <source>
        <dbReference type="Proteomes" id="UP000293874"/>
    </source>
</evidence>
<gene>
    <name evidence="1" type="ORF">EV199_4404</name>
</gene>
<evidence type="ECO:0008006" key="3">
    <source>
        <dbReference type="Google" id="ProtNLM"/>
    </source>
</evidence>
<organism evidence="1 2">
    <name type="scientific">Pseudobacter ginsenosidimutans</name>
    <dbReference type="NCBI Taxonomy" id="661488"/>
    <lineage>
        <taxon>Bacteria</taxon>
        <taxon>Pseudomonadati</taxon>
        <taxon>Bacteroidota</taxon>
        <taxon>Chitinophagia</taxon>
        <taxon>Chitinophagales</taxon>
        <taxon>Chitinophagaceae</taxon>
        <taxon>Pseudobacter</taxon>
    </lineage>
</organism>
<protein>
    <recommendedName>
        <fullName evidence="3">Nucleotidyltransferase-like protein</fullName>
    </recommendedName>
</protein>
<dbReference type="AlphaFoldDB" id="A0A4Q7MZ29"/>
<comment type="caution">
    <text evidence="1">The sequence shown here is derived from an EMBL/GenBank/DDBJ whole genome shotgun (WGS) entry which is preliminary data.</text>
</comment>
<evidence type="ECO:0000313" key="1">
    <source>
        <dbReference type="EMBL" id="RZS72483.1"/>
    </source>
</evidence>
<dbReference type="Proteomes" id="UP000293874">
    <property type="component" value="Unassembled WGS sequence"/>
</dbReference>
<dbReference type="RefSeq" id="WP_130542896.1">
    <property type="nucleotide sequence ID" value="NZ_CP042431.1"/>
</dbReference>
<accession>A0A4Q7MZ29</accession>
<proteinExistence type="predicted"/>
<dbReference type="OrthoDB" id="5918411at2"/>
<dbReference type="EMBL" id="SGXA01000002">
    <property type="protein sequence ID" value="RZS72483.1"/>
    <property type="molecule type" value="Genomic_DNA"/>
</dbReference>
<reference evidence="1 2" key="1">
    <citation type="submission" date="2019-02" db="EMBL/GenBank/DDBJ databases">
        <title>Genomic Encyclopedia of Type Strains, Phase IV (KMG-IV): sequencing the most valuable type-strain genomes for metagenomic binning, comparative biology and taxonomic classification.</title>
        <authorList>
            <person name="Goeker M."/>
        </authorList>
    </citation>
    <scope>NUCLEOTIDE SEQUENCE [LARGE SCALE GENOMIC DNA]</scope>
    <source>
        <strain evidence="1 2">DSM 18116</strain>
    </source>
</reference>
<name>A0A4Q7MZ29_9BACT</name>